<dbReference type="Proteomes" id="UP000199696">
    <property type="component" value="Unassembled WGS sequence"/>
</dbReference>
<dbReference type="RefSeq" id="WP_091119982.1">
    <property type="nucleotide sequence ID" value="NZ_FMHY01000002.1"/>
</dbReference>
<keyword evidence="1" id="KW-0378">Hydrolase</keyword>
<sequence>MSTATPTVPGVARPAAALVRGGFSFAADGSHAVSLGYREDGRLDVESWSLTGAEPAWRAVPTARPVPAGSQVASCADGRVLLVHRDGDRIRLALLTPAATGPAGAAERLGAADERSLGTLDSPAVRLIPSPRPDTVAYATTVTDRDTTLWRITADGVHEIAVLPGRIGGAAWLGPHPLRLGITHHTTDGIRPAALDLSEPAQVEPLPVAGHQPAHLLLANPATGIVLYASGPPGRLRLAWAARHGLGPTHPADRLNQVPGRVVPLALAPDGPRVAVAVTGRARSALLVHDLAADRSDPVELPSAGRLGAVGGWTATALNVPFSAPASPPGLLTVPTAGTGHRARFRTPAAGPRPWSDARLERFAGPAGEIEAVVYGDPAGPAPALLALHGGPESAWDLGFDPLAQYLHAAGFTIVAPNQRGSVGYGTRHRRAIQDAWGGPDLADVIAVAEQVRAAQPPGTPPPALYGVSYGAFLAVLAAACRPGLWHRCVAVAPFLSGRRLHAEASAPVRRMIDRLGGATEWADEHGPRDLTRLHPRRVPLLLVHGSADEVIPVEQSRTLHRLMRRAGAPVTYLELPGVGHDPFFGRHADALRGTVAAFLREGTESPTPIPAVVPATTPERR</sequence>
<keyword evidence="4" id="KW-0031">Aminopeptidase</keyword>
<dbReference type="OrthoDB" id="128799at2"/>
<dbReference type="STRING" id="227316.GA0070604_3834"/>
<keyword evidence="4" id="KW-0645">Protease</keyword>
<dbReference type="EMBL" id="FMHY01000002">
    <property type="protein sequence ID" value="SCL58446.1"/>
    <property type="molecule type" value="Genomic_DNA"/>
</dbReference>
<evidence type="ECO:0000313" key="4">
    <source>
        <dbReference type="EMBL" id="SCL58446.1"/>
    </source>
</evidence>
<organism evidence="4 5">
    <name type="scientific">Micromonospora eburnea</name>
    <dbReference type="NCBI Taxonomy" id="227316"/>
    <lineage>
        <taxon>Bacteria</taxon>
        <taxon>Bacillati</taxon>
        <taxon>Actinomycetota</taxon>
        <taxon>Actinomycetes</taxon>
        <taxon>Micromonosporales</taxon>
        <taxon>Micromonosporaceae</taxon>
        <taxon>Micromonospora</taxon>
    </lineage>
</organism>
<keyword evidence="5" id="KW-1185">Reference proteome</keyword>
<dbReference type="SUPFAM" id="SSF53474">
    <property type="entry name" value="alpha/beta-Hydrolases"/>
    <property type="match status" value="1"/>
</dbReference>
<proteinExistence type="predicted"/>
<feature type="region of interest" description="Disordered" evidence="2">
    <location>
        <begin position="603"/>
        <end position="622"/>
    </location>
</feature>
<evidence type="ECO:0000313" key="5">
    <source>
        <dbReference type="Proteomes" id="UP000199696"/>
    </source>
</evidence>
<feature type="domain" description="Peptidase S9 prolyl oligopeptidase catalytic" evidence="3">
    <location>
        <begin position="401"/>
        <end position="599"/>
    </location>
</feature>
<evidence type="ECO:0000256" key="2">
    <source>
        <dbReference type="SAM" id="MobiDB-lite"/>
    </source>
</evidence>
<evidence type="ECO:0000259" key="3">
    <source>
        <dbReference type="Pfam" id="PF00326"/>
    </source>
</evidence>
<name>A0A1C6UWU8_9ACTN</name>
<dbReference type="InterPro" id="IPR001375">
    <property type="entry name" value="Peptidase_S9_cat"/>
</dbReference>
<protein>
    <submittedName>
        <fullName evidence="4">Dipeptidyl aminopeptidase/acylaminoacyl peptidase</fullName>
    </submittedName>
</protein>
<feature type="compositionally biased region" description="Low complexity" evidence="2">
    <location>
        <begin position="611"/>
        <end position="622"/>
    </location>
</feature>
<dbReference type="GO" id="GO:0004177">
    <property type="term" value="F:aminopeptidase activity"/>
    <property type="evidence" value="ECO:0007669"/>
    <property type="project" value="UniProtKB-KW"/>
</dbReference>
<dbReference type="AlphaFoldDB" id="A0A1C6UWU8"/>
<dbReference type="Pfam" id="PF00326">
    <property type="entry name" value="Peptidase_S9"/>
    <property type="match status" value="1"/>
</dbReference>
<evidence type="ECO:0000256" key="1">
    <source>
        <dbReference type="ARBA" id="ARBA00022801"/>
    </source>
</evidence>
<dbReference type="PANTHER" id="PTHR42776">
    <property type="entry name" value="SERINE PEPTIDASE S9 FAMILY MEMBER"/>
    <property type="match status" value="1"/>
</dbReference>
<reference evidence="5" key="1">
    <citation type="submission" date="2016-06" db="EMBL/GenBank/DDBJ databases">
        <authorList>
            <person name="Varghese N."/>
            <person name="Submissions Spin"/>
        </authorList>
    </citation>
    <scope>NUCLEOTIDE SEQUENCE [LARGE SCALE GENOMIC DNA]</scope>
    <source>
        <strain evidence="5">DSM 44814</strain>
    </source>
</reference>
<dbReference type="SUPFAM" id="SSF82171">
    <property type="entry name" value="DPP6 N-terminal domain-like"/>
    <property type="match status" value="1"/>
</dbReference>
<dbReference type="Gene3D" id="3.40.50.1820">
    <property type="entry name" value="alpha/beta hydrolase"/>
    <property type="match status" value="1"/>
</dbReference>
<dbReference type="PANTHER" id="PTHR42776:SF27">
    <property type="entry name" value="DIPEPTIDYL PEPTIDASE FAMILY MEMBER 6"/>
    <property type="match status" value="1"/>
</dbReference>
<dbReference type="GO" id="GO:0004252">
    <property type="term" value="F:serine-type endopeptidase activity"/>
    <property type="evidence" value="ECO:0007669"/>
    <property type="project" value="TreeGrafter"/>
</dbReference>
<accession>A0A1C6UWU8</accession>
<dbReference type="InterPro" id="IPR029058">
    <property type="entry name" value="AB_hydrolase_fold"/>
</dbReference>
<gene>
    <name evidence="4" type="ORF">GA0070604_3834</name>
</gene>
<dbReference type="GO" id="GO:0006508">
    <property type="term" value="P:proteolysis"/>
    <property type="evidence" value="ECO:0007669"/>
    <property type="project" value="InterPro"/>
</dbReference>